<evidence type="ECO:0000313" key="5">
    <source>
        <dbReference type="Proteomes" id="UP000249402"/>
    </source>
</evidence>
<dbReference type="RefSeq" id="XP_025576944.1">
    <property type="nucleotide sequence ID" value="XM_025714892.1"/>
</dbReference>
<dbReference type="Proteomes" id="UP000249402">
    <property type="component" value="Unassembled WGS sequence"/>
</dbReference>
<evidence type="ECO:0000313" key="4">
    <source>
        <dbReference type="EMBL" id="RAL02617.1"/>
    </source>
</evidence>
<gene>
    <name evidence="4" type="ORF">BO80DRAFT_27726</name>
</gene>
<keyword evidence="5" id="KW-1185">Reference proteome</keyword>
<proteinExistence type="predicted"/>
<dbReference type="InterPro" id="IPR056884">
    <property type="entry name" value="NPHP3-like_N"/>
</dbReference>
<evidence type="ECO:0000259" key="3">
    <source>
        <dbReference type="Pfam" id="PF24883"/>
    </source>
</evidence>
<dbReference type="OrthoDB" id="4449313at2759"/>
<protein>
    <recommendedName>
        <fullName evidence="6">Fungal STAND N-terminal Goodbye domain-containing protein</fullName>
    </recommendedName>
</protein>
<keyword evidence="1" id="KW-0677">Repeat</keyword>
<dbReference type="GeneID" id="37219757"/>
<name>A0A395H470_9EURO</name>
<dbReference type="AlphaFoldDB" id="A0A395H470"/>
<accession>A0A395H470</accession>
<dbReference type="Pfam" id="PF24883">
    <property type="entry name" value="NPHP3_N"/>
    <property type="match status" value="1"/>
</dbReference>
<evidence type="ECO:0000256" key="1">
    <source>
        <dbReference type="ARBA" id="ARBA00022737"/>
    </source>
</evidence>
<dbReference type="EMBL" id="KZ824430">
    <property type="protein sequence ID" value="RAL02617.1"/>
    <property type="molecule type" value="Genomic_DNA"/>
</dbReference>
<dbReference type="Pfam" id="PF24809">
    <property type="entry name" value="DUF7708"/>
    <property type="match status" value="1"/>
</dbReference>
<feature type="domain" description="DUF7708" evidence="2">
    <location>
        <begin position="110"/>
        <end position="248"/>
    </location>
</feature>
<evidence type="ECO:0008006" key="6">
    <source>
        <dbReference type="Google" id="ProtNLM"/>
    </source>
</evidence>
<dbReference type="InterPro" id="IPR056125">
    <property type="entry name" value="DUF7708"/>
</dbReference>
<sequence length="534" mass="61157">MIPMNREDTKSLGNFFDGEEYTSKDNPVVQRTQKVRSTQVRFWKRIQNGLRKHDQDKVDRVVQDYNAEYSIAGLERLVEEYLPTAKTAKDKLDERRQHGDKIISTHVQRFANTFSGFLSCYSQIMSIMSAADTQFGGVAVQALSILLVVAVNKQKNEDQIEGLLAKFKNNFPRLQGLRNIYPTPRMQELIAKVYTDVLTFSQMAVEYYQKSALERLWQAIAKPPDMGVKMAADGIMAELAEVKEERDYLLNQRVYHLEQRVASLTVLAEDGQKRTTAIEGKVSTIGRDIVQMQQNESQDLLTTLRQFLVPDDFSHEEHMEEYQCQLQARFRCGCGINNLASSEAYQLWRQSDKSRTLILRGRTSQINSPLSWLSSAAVELVNALRTEGDSGMIAYYFCRREGMDDDHMHTAIARMVYQLFKAQPAMLKDRRTYQKWVDVLESTKWGKKDIKTACELFVSVLDQLDRVYLILDRPETCKGGDPGLSRILEESQRSACILKTFVVVDKDTADRGEVESWKESARAKSLDVIDLDQS</sequence>
<organism evidence="4 5">
    <name type="scientific">Aspergillus ibericus CBS 121593</name>
    <dbReference type="NCBI Taxonomy" id="1448316"/>
    <lineage>
        <taxon>Eukaryota</taxon>
        <taxon>Fungi</taxon>
        <taxon>Dikarya</taxon>
        <taxon>Ascomycota</taxon>
        <taxon>Pezizomycotina</taxon>
        <taxon>Eurotiomycetes</taxon>
        <taxon>Eurotiomycetidae</taxon>
        <taxon>Eurotiales</taxon>
        <taxon>Aspergillaceae</taxon>
        <taxon>Aspergillus</taxon>
        <taxon>Aspergillus subgen. Circumdati</taxon>
    </lineage>
</organism>
<dbReference type="VEuPathDB" id="FungiDB:BO80DRAFT_27726"/>
<feature type="domain" description="Nephrocystin 3-like N-terminal" evidence="3">
    <location>
        <begin position="339"/>
        <end position="502"/>
    </location>
</feature>
<dbReference type="STRING" id="1448316.A0A395H470"/>
<evidence type="ECO:0000259" key="2">
    <source>
        <dbReference type="Pfam" id="PF24809"/>
    </source>
</evidence>
<reference evidence="4 5" key="1">
    <citation type="submission" date="2018-02" db="EMBL/GenBank/DDBJ databases">
        <title>The genomes of Aspergillus section Nigri reveals drivers in fungal speciation.</title>
        <authorList>
            <consortium name="DOE Joint Genome Institute"/>
            <person name="Vesth T.C."/>
            <person name="Nybo J."/>
            <person name="Theobald S."/>
            <person name="Brandl J."/>
            <person name="Frisvad J.C."/>
            <person name="Nielsen K.F."/>
            <person name="Lyhne E.K."/>
            <person name="Kogle M.E."/>
            <person name="Kuo A."/>
            <person name="Riley R."/>
            <person name="Clum A."/>
            <person name="Nolan M."/>
            <person name="Lipzen A."/>
            <person name="Salamov A."/>
            <person name="Henrissat B."/>
            <person name="Wiebenga A."/>
            <person name="De vries R.P."/>
            <person name="Grigoriev I.V."/>
            <person name="Mortensen U.H."/>
            <person name="Andersen M.R."/>
            <person name="Baker S.E."/>
        </authorList>
    </citation>
    <scope>NUCLEOTIDE SEQUENCE [LARGE SCALE GENOMIC DNA]</scope>
    <source>
        <strain evidence="4 5">CBS 121593</strain>
    </source>
</reference>